<dbReference type="STRING" id="49451.A0A314L7H6"/>
<dbReference type="PANTHER" id="PTHR36069">
    <property type="entry name" value="EXPRESSED PROTEIN-RELATED"/>
    <property type="match status" value="1"/>
</dbReference>
<keyword evidence="2" id="KW-1185">Reference proteome</keyword>
<dbReference type="Gramene" id="OIT37580">
    <property type="protein sequence ID" value="OIT37580"/>
    <property type="gene ID" value="A4A49_51518"/>
</dbReference>
<gene>
    <name evidence="1" type="ORF">A4A49_51518</name>
</gene>
<dbReference type="AlphaFoldDB" id="A0A314L7H6"/>
<reference evidence="1" key="1">
    <citation type="submission" date="2016-11" db="EMBL/GenBank/DDBJ databases">
        <title>The genome of Nicotiana attenuata.</title>
        <authorList>
            <person name="Xu S."/>
            <person name="Brockmoeller T."/>
            <person name="Gaquerel E."/>
            <person name="Navarro A."/>
            <person name="Kuhl H."/>
            <person name="Gase K."/>
            <person name="Ling Z."/>
            <person name="Zhou W."/>
            <person name="Kreitzer C."/>
            <person name="Stanke M."/>
            <person name="Tang H."/>
            <person name="Lyons E."/>
            <person name="Pandey P."/>
            <person name="Pandey S.P."/>
            <person name="Timmermann B."/>
            <person name="Baldwin I.T."/>
        </authorList>
    </citation>
    <scope>NUCLEOTIDE SEQUENCE [LARGE SCALE GENOMIC DNA]</scope>
    <source>
        <strain evidence="1">UT</strain>
    </source>
</reference>
<protein>
    <submittedName>
        <fullName evidence="1">Uncharacterized protein</fullName>
    </submittedName>
</protein>
<dbReference type="Proteomes" id="UP000187609">
    <property type="component" value="Unassembled WGS sequence"/>
</dbReference>
<name>A0A314L7H6_NICAT</name>
<accession>A0A314L7H6</accession>
<sequence length="117" mass="12630">MRIFLNNARIASPNICNKSASIRCHGIDQVLQEATTLASDIDHNATLPMYPPCHNVTSPPFELTASPPVMSPPSVSSSFNPVLSPLNSGAQYPPVAWSNHVGITRLIWLLVALKLSL</sequence>
<organism evidence="1 2">
    <name type="scientific">Nicotiana attenuata</name>
    <name type="common">Coyote tobacco</name>
    <dbReference type="NCBI Taxonomy" id="49451"/>
    <lineage>
        <taxon>Eukaryota</taxon>
        <taxon>Viridiplantae</taxon>
        <taxon>Streptophyta</taxon>
        <taxon>Embryophyta</taxon>
        <taxon>Tracheophyta</taxon>
        <taxon>Spermatophyta</taxon>
        <taxon>Magnoliopsida</taxon>
        <taxon>eudicotyledons</taxon>
        <taxon>Gunneridae</taxon>
        <taxon>Pentapetalae</taxon>
        <taxon>asterids</taxon>
        <taxon>lamiids</taxon>
        <taxon>Solanales</taxon>
        <taxon>Solanaceae</taxon>
        <taxon>Nicotianoideae</taxon>
        <taxon>Nicotianeae</taxon>
        <taxon>Nicotiana</taxon>
    </lineage>
</organism>
<evidence type="ECO:0000313" key="1">
    <source>
        <dbReference type="EMBL" id="OIT37580.1"/>
    </source>
</evidence>
<dbReference type="PANTHER" id="PTHR36069:SF1">
    <property type="entry name" value="EXPRESSED PROTEIN"/>
    <property type="match status" value="1"/>
</dbReference>
<dbReference type="InterPro" id="IPR053339">
    <property type="entry name" value="FAS1_domain_protein"/>
</dbReference>
<proteinExistence type="predicted"/>
<comment type="caution">
    <text evidence="1">The sequence shown here is derived from an EMBL/GenBank/DDBJ whole genome shotgun (WGS) entry which is preliminary data.</text>
</comment>
<evidence type="ECO:0000313" key="2">
    <source>
        <dbReference type="Proteomes" id="UP000187609"/>
    </source>
</evidence>
<dbReference type="EMBL" id="MJEQ01000294">
    <property type="protein sequence ID" value="OIT37580.1"/>
    <property type="molecule type" value="Genomic_DNA"/>
</dbReference>